<dbReference type="OrthoDB" id="9804153at2"/>
<dbReference type="PANTHER" id="PTHR43792">
    <property type="entry name" value="GNAT FAMILY, PUTATIVE (AFU_ORTHOLOGUE AFUA_3G00765)-RELATED-RELATED"/>
    <property type="match status" value="1"/>
</dbReference>
<dbReference type="Pfam" id="PF13302">
    <property type="entry name" value="Acetyltransf_3"/>
    <property type="match status" value="1"/>
</dbReference>
<dbReference type="PROSITE" id="PS51186">
    <property type="entry name" value="GNAT"/>
    <property type="match status" value="1"/>
</dbReference>
<dbReference type="Gene3D" id="3.40.630.30">
    <property type="match status" value="1"/>
</dbReference>
<evidence type="ECO:0000313" key="2">
    <source>
        <dbReference type="EMBL" id="SEW16019.1"/>
    </source>
</evidence>
<sequence>MDDCLIRTKRLTLRPLTAADGDQVVDLLNDYEVARWLTVVPHPYTLADFNGFLTHLADTSRLGGLAIERNNRVSGVVGLDPTLGYWLGRAHQGRGVMIEATTALLEWAFANLEIDQVSSGYFRDNIASRTVLTTLGFRHTGVIEQVHCTSQDIDVELIKVELSRADWQSRR</sequence>
<dbReference type="GO" id="GO:0016747">
    <property type="term" value="F:acyltransferase activity, transferring groups other than amino-acyl groups"/>
    <property type="evidence" value="ECO:0007669"/>
    <property type="project" value="InterPro"/>
</dbReference>
<dbReference type="InterPro" id="IPR051531">
    <property type="entry name" value="N-acetyltransferase"/>
</dbReference>
<dbReference type="EMBL" id="FOJB01000001">
    <property type="protein sequence ID" value="SEW16019.1"/>
    <property type="molecule type" value="Genomic_DNA"/>
</dbReference>
<proteinExistence type="predicted"/>
<protein>
    <submittedName>
        <fullName evidence="2">Protein N-acetyltransferase, RimJ/RimL family</fullName>
    </submittedName>
</protein>
<dbReference type="InterPro" id="IPR000182">
    <property type="entry name" value="GNAT_dom"/>
</dbReference>
<dbReference type="Proteomes" id="UP000199650">
    <property type="component" value="Unassembled WGS sequence"/>
</dbReference>
<dbReference type="InterPro" id="IPR016181">
    <property type="entry name" value="Acyl_CoA_acyltransferase"/>
</dbReference>
<keyword evidence="3" id="KW-1185">Reference proteome</keyword>
<dbReference type="SUPFAM" id="SSF55729">
    <property type="entry name" value="Acyl-CoA N-acyltransferases (Nat)"/>
    <property type="match status" value="1"/>
</dbReference>
<keyword evidence="2" id="KW-0808">Transferase</keyword>
<gene>
    <name evidence="2" type="ORF">SAMN05444851_1777</name>
</gene>
<accession>A0A1I0PNS2</accession>
<reference evidence="2 3" key="1">
    <citation type="submission" date="2016-10" db="EMBL/GenBank/DDBJ databases">
        <authorList>
            <person name="de Groot N.N."/>
        </authorList>
    </citation>
    <scope>NUCLEOTIDE SEQUENCE [LARGE SCALE GENOMIC DNA]</scope>
    <source>
        <strain evidence="2 3">DSM 29439</strain>
    </source>
</reference>
<evidence type="ECO:0000313" key="3">
    <source>
        <dbReference type="Proteomes" id="UP000199650"/>
    </source>
</evidence>
<dbReference type="RefSeq" id="WP_091429951.1">
    <property type="nucleotide sequence ID" value="NZ_FOJB01000001.1"/>
</dbReference>
<dbReference type="AlphaFoldDB" id="A0A1I0PNS2"/>
<name>A0A1I0PNS2_9RHOB</name>
<evidence type="ECO:0000259" key="1">
    <source>
        <dbReference type="PROSITE" id="PS51186"/>
    </source>
</evidence>
<dbReference type="STRING" id="1173584.SAMN05444851_1777"/>
<feature type="domain" description="N-acetyltransferase" evidence="1">
    <location>
        <begin position="11"/>
        <end position="162"/>
    </location>
</feature>
<organism evidence="2 3">
    <name type="scientific">Aliiroseovarius sediminilitoris</name>
    <dbReference type="NCBI Taxonomy" id="1173584"/>
    <lineage>
        <taxon>Bacteria</taxon>
        <taxon>Pseudomonadati</taxon>
        <taxon>Pseudomonadota</taxon>
        <taxon>Alphaproteobacteria</taxon>
        <taxon>Rhodobacterales</taxon>
        <taxon>Paracoccaceae</taxon>
        <taxon>Aliiroseovarius</taxon>
    </lineage>
</organism>